<keyword evidence="5" id="KW-0997">Cell inner membrane</keyword>
<dbReference type="NCBIfam" id="TIGR01352">
    <property type="entry name" value="tonB_Cterm"/>
    <property type="match status" value="2"/>
</dbReference>
<name>A0A6L6GD85_9GAMM</name>
<keyword evidence="10" id="KW-0732">Signal</keyword>
<dbReference type="Gene3D" id="3.30.1150.10">
    <property type="match status" value="2"/>
</dbReference>
<keyword evidence="4" id="KW-1003">Cell membrane</keyword>
<evidence type="ECO:0000259" key="11">
    <source>
        <dbReference type="PROSITE" id="PS52015"/>
    </source>
</evidence>
<dbReference type="GO" id="GO:0031992">
    <property type="term" value="F:energy transducer activity"/>
    <property type="evidence" value="ECO:0007669"/>
    <property type="project" value="TreeGrafter"/>
</dbReference>
<gene>
    <name evidence="12" type="ORF">GIX10_03355</name>
</gene>
<dbReference type="Proteomes" id="UP000473854">
    <property type="component" value="Unassembled WGS sequence"/>
</dbReference>
<dbReference type="GO" id="GO:0098797">
    <property type="term" value="C:plasma membrane protein complex"/>
    <property type="evidence" value="ECO:0007669"/>
    <property type="project" value="TreeGrafter"/>
</dbReference>
<comment type="similarity">
    <text evidence="2">Belongs to the TonB family.</text>
</comment>
<evidence type="ECO:0000313" key="13">
    <source>
        <dbReference type="Proteomes" id="UP000473854"/>
    </source>
</evidence>
<dbReference type="EMBL" id="WLYL01000006">
    <property type="protein sequence ID" value="MTD10489.1"/>
    <property type="molecule type" value="Genomic_DNA"/>
</dbReference>
<keyword evidence="3" id="KW-0813">Transport</keyword>
<evidence type="ECO:0000256" key="7">
    <source>
        <dbReference type="ARBA" id="ARBA00022927"/>
    </source>
</evidence>
<feature type="signal peptide" evidence="10">
    <location>
        <begin position="1"/>
        <end position="20"/>
    </location>
</feature>
<comment type="caution">
    <text evidence="12">The sequence shown here is derived from an EMBL/GenBank/DDBJ whole genome shotgun (WGS) entry which is preliminary data.</text>
</comment>
<feature type="domain" description="TonB C-terminal" evidence="11">
    <location>
        <begin position="150"/>
        <end position="243"/>
    </location>
</feature>
<dbReference type="PANTHER" id="PTHR33446">
    <property type="entry name" value="PROTEIN TONB-RELATED"/>
    <property type="match status" value="1"/>
</dbReference>
<sequence>MKNVLCATLLLVLPFSTAYSQENNTSKKLSTQKSAALPAHLTTRIQWEQFPQPKYKNEDLKEKNRAAILRVYADETGNVTKANVQESTGLKHLDDILIQAVRASKVKPHIEQDNAVATIGFQTFNLRFIEEDEVQCAYAFNSKNWLAQKSENKTSFQYRTQPQILLKASDLKGHNRSVTFSFKVNKHGDVKKVKIKKGSGVYDLDQKVIQAISKAKIDVPRKYWIYKKTNLKDEIQFKQDGCV</sequence>
<evidence type="ECO:0000256" key="2">
    <source>
        <dbReference type="ARBA" id="ARBA00006555"/>
    </source>
</evidence>
<dbReference type="Pfam" id="PF03544">
    <property type="entry name" value="TonB_C"/>
    <property type="match status" value="1"/>
</dbReference>
<evidence type="ECO:0000256" key="8">
    <source>
        <dbReference type="ARBA" id="ARBA00022989"/>
    </source>
</evidence>
<evidence type="ECO:0000256" key="6">
    <source>
        <dbReference type="ARBA" id="ARBA00022692"/>
    </source>
</evidence>
<protein>
    <submittedName>
        <fullName evidence="12">TonB family protein</fullName>
    </submittedName>
</protein>
<dbReference type="AlphaFoldDB" id="A0A6L6GD85"/>
<keyword evidence="8" id="KW-1133">Transmembrane helix</keyword>
<evidence type="ECO:0000256" key="1">
    <source>
        <dbReference type="ARBA" id="ARBA00004383"/>
    </source>
</evidence>
<dbReference type="PANTHER" id="PTHR33446:SF2">
    <property type="entry name" value="PROTEIN TONB"/>
    <property type="match status" value="1"/>
</dbReference>
<reference evidence="12 13" key="1">
    <citation type="submission" date="2019-11" db="EMBL/GenBank/DDBJ databases">
        <authorList>
            <person name="An D."/>
        </authorList>
    </citation>
    <scope>NUCLEOTIDE SEQUENCE [LARGE SCALE GENOMIC DNA]</scope>
    <source>
        <strain evidence="12 13">YIM 103518</strain>
    </source>
</reference>
<organism evidence="12 13">
    <name type="scientific">Acinetobacter faecalis</name>
    <dbReference type="NCBI Taxonomy" id="2665161"/>
    <lineage>
        <taxon>Bacteria</taxon>
        <taxon>Pseudomonadati</taxon>
        <taxon>Pseudomonadota</taxon>
        <taxon>Gammaproteobacteria</taxon>
        <taxon>Moraxellales</taxon>
        <taxon>Moraxellaceae</taxon>
        <taxon>Acinetobacter</taxon>
    </lineage>
</organism>
<keyword evidence="9" id="KW-0472">Membrane</keyword>
<evidence type="ECO:0000256" key="5">
    <source>
        <dbReference type="ARBA" id="ARBA00022519"/>
    </source>
</evidence>
<accession>A0A6L6GD85</accession>
<evidence type="ECO:0000256" key="3">
    <source>
        <dbReference type="ARBA" id="ARBA00022448"/>
    </source>
</evidence>
<dbReference type="SUPFAM" id="SSF74653">
    <property type="entry name" value="TolA/TonB C-terminal domain"/>
    <property type="match status" value="2"/>
</dbReference>
<feature type="chain" id="PRO_5026854415" evidence="10">
    <location>
        <begin position="21"/>
        <end position="243"/>
    </location>
</feature>
<dbReference type="InterPro" id="IPR037682">
    <property type="entry name" value="TonB_C"/>
</dbReference>
<evidence type="ECO:0000256" key="9">
    <source>
        <dbReference type="ARBA" id="ARBA00023136"/>
    </source>
</evidence>
<evidence type="ECO:0000256" key="4">
    <source>
        <dbReference type="ARBA" id="ARBA00022475"/>
    </source>
</evidence>
<evidence type="ECO:0000313" key="12">
    <source>
        <dbReference type="EMBL" id="MTD10489.1"/>
    </source>
</evidence>
<comment type="subcellular location">
    <subcellularLocation>
        <location evidence="1">Cell inner membrane</location>
        <topology evidence="1">Single-pass membrane protein</topology>
        <orientation evidence="1">Periplasmic side</orientation>
    </subcellularLocation>
</comment>
<dbReference type="InterPro" id="IPR006260">
    <property type="entry name" value="TonB/TolA_C"/>
</dbReference>
<dbReference type="PROSITE" id="PS52015">
    <property type="entry name" value="TONB_CTD"/>
    <property type="match status" value="1"/>
</dbReference>
<keyword evidence="7" id="KW-0653">Protein transport</keyword>
<evidence type="ECO:0000256" key="10">
    <source>
        <dbReference type="SAM" id="SignalP"/>
    </source>
</evidence>
<proteinExistence type="inferred from homology"/>
<dbReference type="RefSeq" id="WP_154772124.1">
    <property type="nucleotide sequence ID" value="NZ_JAXHPJ010000016.1"/>
</dbReference>
<dbReference type="GO" id="GO:0055085">
    <property type="term" value="P:transmembrane transport"/>
    <property type="evidence" value="ECO:0007669"/>
    <property type="project" value="InterPro"/>
</dbReference>
<keyword evidence="6" id="KW-0812">Transmembrane</keyword>
<dbReference type="InterPro" id="IPR051045">
    <property type="entry name" value="TonB-dependent_transducer"/>
</dbReference>
<dbReference type="GO" id="GO:0015031">
    <property type="term" value="P:protein transport"/>
    <property type="evidence" value="ECO:0007669"/>
    <property type="project" value="UniProtKB-KW"/>
</dbReference>